<feature type="transmembrane region" description="Helical" evidence="2">
    <location>
        <begin position="308"/>
        <end position="329"/>
    </location>
</feature>
<feature type="transmembrane region" description="Helical" evidence="2">
    <location>
        <begin position="89"/>
        <end position="107"/>
    </location>
</feature>
<keyword evidence="2" id="KW-0812">Transmembrane</keyword>
<dbReference type="EMBL" id="BMGG01000005">
    <property type="protein sequence ID" value="GGC70272.1"/>
    <property type="molecule type" value="Genomic_DNA"/>
</dbReference>
<dbReference type="Proteomes" id="UP000637002">
    <property type="component" value="Unassembled WGS sequence"/>
</dbReference>
<keyword evidence="2" id="KW-1133">Transmembrane helix</keyword>
<dbReference type="GO" id="GO:0016747">
    <property type="term" value="F:acyltransferase activity, transferring groups other than amino-acyl groups"/>
    <property type="evidence" value="ECO:0007669"/>
    <property type="project" value="InterPro"/>
</dbReference>
<organism evidence="4 5">
    <name type="scientific">Chelatococcus reniformis</name>
    <dbReference type="NCBI Taxonomy" id="1494448"/>
    <lineage>
        <taxon>Bacteria</taxon>
        <taxon>Pseudomonadati</taxon>
        <taxon>Pseudomonadota</taxon>
        <taxon>Alphaproteobacteria</taxon>
        <taxon>Hyphomicrobiales</taxon>
        <taxon>Chelatococcaceae</taxon>
        <taxon>Chelatococcus</taxon>
    </lineage>
</organism>
<evidence type="ECO:0000256" key="1">
    <source>
        <dbReference type="SAM" id="MobiDB-lite"/>
    </source>
</evidence>
<feature type="transmembrane region" description="Helical" evidence="2">
    <location>
        <begin position="274"/>
        <end position="296"/>
    </location>
</feature>
<feature type="domain" description="Acyltransferase 3" evidence="3">
    <location>
        <begin position="9"/>
        <end position="324"/>
    </location>
</feature>
<evidence type="ECO:0000259" key="3">
    <source>
        <dbReference type="Pfam" id="PF01757"/>
    </source>
</evidence>
<dbReference type="GO" id="GO:0016020">
    <property type="term" value="C:membrane"/>
    <property type="evidence" value="ECO:0007669"/>
    <property type="project" value="TreeGrafter"/>
</dbReference>
<feature type="transmembrane region" description="Helical" evidence="2">
    <location>
        <begin position="143"/>
        <end position="173"/>
    </location>
</feature>
<evidence type="ECO:0000313" key="4">
    <source>
        <dbReference type="EMBL" id="GGC70272.1"/>
    </source>
</evidence>
<dbReference type="PANTHER" id="PTHR23028">
    <property type="entry name" value="ACETYLTRANSFERASE"/>
    <property type="match status" value="1"/>
</dbReference>
<feature type="transmembrane region" description="Helical" evidence="2">
    <location>
        <begin position="244"/>
        <end position="262"/>
    </location>
</feature>
<keyword evidence="4" id="KW-0012">Acyltransferase</keyword>
<evidence type="ECO:0000313" key="5">
    <source>
        <dbReference type="Proteomes" id="UP000637002"/>
    </source>
</evidence>
<feature type="region of interest" description="Disordered" evidence="1">
    <location>
        <begin position="343"/>
        <end position="377"/>
    </location>
</feature>
<dbReference type="PANTHER" id="PTHR23028:SF131">
    <property type="entry name" value="BLR2367 PROTEIN"/>
    <property type="match status" value="1"/>
</dbReference>
<comment type="caution">
    <text evidence="4">The sequence shown here is derived from an EMBL/GenBank/DDBJ whole genome shotgun (WGS) entry which is preliminary data.</text>
</comment>
<dbReference type="Pfam" id="PF01757">
    <property type="entry name" value="Acyl_transf_3"/>
    <property type="match status" value="1"/>
</dbReference>
<sequence>MDVRKVELHGLQMLRAVAALAVVVHHSLEVSEGAPGHGFSPDWLTTCGAAGVDIFFVISGFIMVYVSFPPGRRTELPATFLARRVVRIYPLYWICSAMILLIFSIGLLRNQNFDLMTVLNSAILLPGHKLIPMAWTLSFEMYFYIVFAACLLLANVYASSLAVIAVIVSGIVIGRILPPSTFSEFVGSPLVLEFCFGLILALLVMRGGLRIPPRLSIVGFGLLAAAPAFIAHPSTNGLPDTARVLAWGLPATLIVAAFVSIGPPRSAAARTAVAWGDASYSLYLTHAFVMIAYGWLLKFTFIGTISQIMVVPLVVAACIAVGLVTHVVVERPLVSLGRRLTGRPRSEGGMRPATQQVDGEMSPLPPLAAGTAQAKLR</sequence>
<name>A0A916UE49_9HYPH</name>
<dbReference type="GO" id="GO:0000271">
    <property type="term" value="P:polysaccharide biosynthetic process"/>
    <property type="evidence" value="ECO:0007669"/>
    <property type="project" value="TreeGrafter"/>
</dbReference>
<keyword evidence="4" id="KW-0808">Transferase</keyword>
<protein>
    <submittedName>
        <fullName evidence="4">Acyltransferase</fullName>
    </submittedName>
</protein>
<reference evidence="4" key="1">
    <citation type="journal article" date="2014" name="Int. J. Syst. Evol. Microbiol.">
        <title>Complete genome sequence of Corynebacterium casei LMG S-19264T (=DSM 44701T), isolated from a smear-ripened cheese.</title>
        <authorList>
            <consortium name="US DOE Joint Genome Institute (JGI-PGF)"/>
            <person name="Walter F."/>
            <person name="Albersmeier A."/>
            <person name="Kalinowski J."/>
            <person name="Ruckert C."/>
        </authorList>
    </citation>
    <scope>NUCLEOTIDE SEQUENCE</scope>
    <source>
        <strain evidence="4">CGMCC 1.12919</strain>
    </source>
</reference>
<keyword evidence="2" id="KW-0472">Membrane</keyword>
<dbReference type="InterPro" id="IPR050879">
    <property type="entry name" value="Acyltransferase_3"/>
</dbReference>
<reference evidence="4" key="2">
    <citation type="submission" date="2020-09" db="EMBL/GenBank/DDBJ databases">
        <authorList>
            <person name="Sun Q."/>
            <person name="Zhou Y."/>
        </authorList>
    </citation>
    <scope>NUCLEOTIDE SEQUENCE</scope>
    <source>
        <strain evidence="4">CGMCC 1.12919</strain>
    </source>
</reference>
<gene>
    <name evidence="4" type="ORF">GCM10010994_31070</name>
</gene>
<keyword evidence="5" id="KW-1185">Reference proteome</keyword>
<feature type="transmembrane region" description="Helical" evidence="2">
    <location>
        <begin position="185"/>
        <end position="203"/>
    </location>
</feature>
<feature type="transmembrane region" description="Helical" evidence="2">
    <location>
        <begin position="43"/>
        <end position="68"/>
    </location>
</feature>
<evidence type="ECO:0000256" key="2">
    <source>
        <dbReference type="SAM" id="Phobius"/>
    </source>
</evidence>
<proteinExistence type="predicted"/>
<accession>A0A916UE49</accession>
<feature type="transmembrane region" description="Helical" evidence="2">
    <location>
        <begin position="215"/>
        <end position="232"/>
    </location>
</feature>
<dbReference type="InterPro" id="IPR002656">
    <property type="entry name" value="Acyl_transf_3_dom"/>
</dbReference>
<dbReference type="AlphaFoldDB" id="A0A916UE49"/>